<protein>
    <submittedName>
        <fullName evidence="1">Uncharacterized protein</fullName>
    </submittedName>
</protein>
<dbReference type="EMBL" id="ACJW02000005">
    <property type="protein sequence ID" value="EEP66987.1"/>
    <property type="molecule type" value="Genomic_DNA"/>
</dbReference>
<dbReference type="AlphaFoldDB" id="C4GLI6"/>
<sequence>MVLTNDNKRQPENGLTRFRLPLCVFAEPAALFTLSASYQRAIRPLPPRLAATQTLFRLPESEWFEAA</sequence>
<keyword evidence="2" id="KW-1185">Reference proteome</keyword>
<evidence type="ECO:0000313" key="1">
    <source>
        <dbReference type="EMBL" id="EEP66987.1"/>
    </source>
</evidence>
<reference evidence="1" key="1">
    <citation type="submission" date="2009-04" db="EMBL/GenBank/DDBJ databases">
        <authorList>
            <person name="Weinstock G."/>
            <person name="Sodergren E."/>
            <person name="Clifton S."/>
            <person name="Fulton L."/>
            <person name="Fulton B."/>
            <person name="Courtney L."/>
            <person name="Fronick C."/>
            <person name="Harrison M."/>
            <person name="Strong C."/>
            <person name="Farmer C."/>
            <person name="Delahaunty K."/>
            <person name="Markovic C."/>
            <person name="Hall O."/>
            <person name="Minx P."/>
            <person name="Tomlinson C."/>
            <person name="Mitreva M."/>
            <person name="Nelson J."/>
            <person name="Hou S."/>
            <person name="Wollam A."/>
            <person name="Pepin K.H."/>
            <person name="Johnson M."/>
            <person name="Bhonagiri V."/>
            <person name="Nash W.E."/>
            <person name="Warren W."/>
            <person name="Chinwalla A."/>
            <person name="Mardis E.R."/>
            <person name="Wilson R.K."/>
        </authorList>
    </citation>
    <scope>NUCLEOTIDE SEQUENCE [LARGE SCALE GENOMIC DNA]</scope>
    <source>
        <strain evidence="1">ATCC 51147</strain>
    </source>
</reference>
<dbReference type="GeneID" id="84905592"/>
<dbReference type="Proteomes" id="UP000003009">
    <property type="component" value="Unassembled WGS sequence"/>
</dbReference>
<gene>
    <name evidence="1" type="ORF">GCWU000324_02557</name>
</gene>
<evidence type="ECO:0000313" key="2">
    <source>
        <dbReference type="Proteomes" id="UP000003009"/>
    </source>
</evidence>
<dbReference type="STRING" id="629741.GCWU000324_02557"/>
<dbReference type="HOGENOM" id="CLU_2806744_0_0_4"/>
<name>C4GLI6_9NEIS</name>
<organism evidence="1 2">
    <name type="scientific">Kingella oralis ATCC 51147</name>
    <dbReference type="NCBI Taxonomy" id="629741"/>
    <lineage>
        <taxon>Bacteria</taxon>
        <taxon>Pseudomonadati</taxon>
        <taxon>Pseudomonadota</taxon>
        <taxon>Betaproteobacteria</taxon>
        <taxon>Neisseriales</taxon>
        <taxon>Neisseriaceae</taxon>
        <taxon>Kingella</taxon>
    </lineage>
</organism>
<proteinExistence type="predicted"/>
<comment type="caution">
    <text evidence="1">The sequence shown here is derived from an EMBL/GenBank/DDBJ whole genome shotgun (WGS) entry which is preliminary data.</text>
</comment>
<dbReference type="RefSeq" id="WP_003797910.1">
    <property type="nucleotide sequence ID" value="NZ_GG665873.1"/>
</dbReference>
<accession>C4GLI6</accession>